<reference evidence="1" key="1">
    <citation type="submission" date="2016-10" db="EMBL/GenBank/DDBJ databases">
        <title>Sequence of Gallionella enrichment culture.</title>
        <authorList>
            <person name="Poehlein A."/>
            <person name="Muehling M."/>
            <person name="Daniel R."/>
        </authorList>
    </citation>
    <scope>NUCLEOTIDE SEQUENCE</scope>
</reference>
<name>A0A1J5PJC2_9ZZZZ</name>
<evidence type="ECO:0000313" key="1">
    <source>
        <dbReference type="EMBL" id="OIQ67871.1"/>
    </source>
</evidence>
<proteinExistence type="predicted"/>
<sequence length="68" mass="7714">MTAPESQAVTVLLTEEHVRKIIEDHLLQANEISDRVKVARTVQKLVDTGLGLPDRPWHDWDEWGKGLA</sequence>
<gene>
    <name evidence="1" type="ORF">GALL_505460</name>
</gene>
<dbReference type="AlphaFoldDB" id="A0A1J5PJC2"/>
<accession>A0A1J5PJC2</accession>
<organism evidence="1">
    <name type="scientific">mine drainage metagenome</name>
    <dbReference type="NCBI Taxonomy" id="410659"/>
    <lineage>
        <taxon>unclassified sequences</taxon>
        <taxon>metagenomes</taxon>
        <taxon>ecological metagenomes</taxon>
    </lineage>
</organism>
<dbReference type="EMBL" id="MLJW01005651">
    <property type="protein sequence ID" value="OIQ67871.1"/>
    <property type="molecule type" value="Genomic_DNA"/>
</dbReference>
<protein>
    <submittedName>
        <fullName evidence="1">Uncharacterized protein</fullName>
    </submittedName>
</protein>
<comment type="caution">
    <text evidence="1">The sequence shown here is derived from an EMBL/GenBank/DDBJ whole genome shotgun (WGS) entry which is preliminary data.</text>
</comment>